<evidence type="ECO:0000313" key="3">
    <source>
        <dbReference type="EMBL" id="KAF6817322.1"/>
    </source>
</evidence>
<feature type="region of interest" description="Disordered" evidence="1">
    <location>
        <begin position="349"/>
        <end position="377"/>
    </location>
</feature>
<evidence type="ECO:0000256" key="1">
    <source>
        <dbReference type="SAM" id="MobiDB-lite"/>
    </source>
</evidence>
<accession>A0A8H6N1X3</accession>
<dbReference type="AlphaFoldDB" id="A0A8H6N1X3"/>
<comment type="caution">
    <text evidence="3">The sequence shown here is derived from an EMBL/GenBank/DDBJ whole genome shotgun (WGS) entry which is preliminary data.</text>
</comment>
<evidence type="ECO:0000313" key="4">
    <source>
        <dbReference type="Proteomes" id="UP000652219"/>
    </source>
</evidence>
<evidence type="ECO:0000256" key="2">
    <source>
        <dbReference type="SAM" id="SignalP"/>
    </source>
</evidence>
<sequence>MVYRPCWRKVCVFAWLLCHDGFVYGLQVNPLLSSSPNSSRDTTESPMRRAWLRPNASCPVKGHNACSNGTPDYFCCPSDTTCVIAAAGTTALCCPKGASCDVITTIICDVAAQDVVKNPDSPIHTTKLDESLPVCGEKCCPFGYKCRGGSACVLDEEESRTSSSSSSSSSSTPKIIATGTRPFVIVTGGPAPPLREATATTTSTSVVGLPASTTTSTSTVRKSSTPAASQTSPPAVTSSETSTTTPGSVIAGTTVAAVASVAGLTCLLWFKRRSISEKVGRPWQQLRGDGGNHSDQDVSLPRYNSPPPAYNNADTKPPLPHRHTFFKHYSPESVGSNLPVELPATPVSFSAWNPRSPRMEGRAAQARSHYEPYRRPG</sequence>
<organism evidence="3 4">
    <name type="scientific">Colletotrichum sojae</name>
    <dbReference type="NCBI Taxonomy" id="2175907"/>
    <lineage>
        <taxon>Eukaryota</taxon>
        <taxon>Fungi</taxon>
        <taxon>Dikarya</taxon>
        <taxon>Ascomycota</taxon>
        <taxon>Pezizomycotina</taxon>
        <taxon>Sordariomycetes</taxon>
        <taxon>Hypocreomycetidae</taxon>
        <taxon>Glomerellales</taxon>
        <taxon>Glomerellaceae</taxon>
        <taxon>Colletotrichum</taxon>
        <taxon>Colletotrichum orchidearum species complex</taxon>
    </lineage>
</organism>
<reference evidence="3 4" key="1">
    <citation type="journal article" date="2020" name="Phytopathology">
        <title>Genome Sequence Resources of Colletotrichum truncatum, C. plurivorum, C. musicola, and C. sojae: Four Species Pathogenic to Soybean (Glycine max).</title>
        <authorList>
            <person name="Rogerio F."/>
            <person name="Boufleur T.R."/>
            <person name="Ciampi-Guillardi M."/>
            <person name="Sukno S.A."/>
            <person name="Thon M.R."/>
            <person name="Massola Junior N.S."/>
            <person name="Baroncelli R."/>
        </authorList>
    </citation>
    <scope>NUCLEOTIDE SEQUENCE [LARGE SCALE GENOMIC DNA]</scope>
    <source>
        <strain evidence="3 4">LFN0009</strain>
    </source>
</reference>
<name>A0A8H6N1X3_9PEZI</name>
<feature type="region of interest" description="Disordered" evidence="1">
    <location>
        <begin position="186"/>
        <end position="247"/>
    </location>
</feature>
<keyword evidence="4" id="KW-1185">Reference proteome</keyword>
<feature type="compositionally biased region" description="Low complexity" evidence="1">
    <location>
        <begin position="197"/>
        <end position="247"/>
    </location>
</feature>
<keyword evidence="2" id="KW-0732">Signal</keyword>
<proteinExistence type="predicted"/>
<dbReference type="Proteomes" id="UP000652219">
    <property type="component" value="Unassembled WGS sequence"/>
</dbReference>
<feature type="chain" id="PRO_5034334425" evidence="2">
    <location>
        <begin position="26"/>
        <end position="377"/>
    </location>
</feature>
<feature type="compositionally biased region" description="Basic and acidic residues" evidence="1">
    <location>
        <begin position="368"/>
        <end position="377"/>
    </location>
</feature>
<dbReference type="EMBL" id="WIGN01000022">
    <property type="protein sequence ID" value="KAF6817322.1"/>
    <property type="molecule type" value="Genomic_DNA"/>
</dbReference>
<feature type="signal peptide" evidence="2">
    <location>
        <begin position="1"/>
        <end position="25"/>
    </location>
</feature>
<protein>
    <submittedName>
        <fullName evidence="3">GPI transamidase component pig-S/T</fullName>
    </submittedName>
</protein>
<gene>
    <name evidence="3" type="ORF">CSOJ01_02504</name>
</gene>
<feature type="region of interest" description="Disordered" evidence="1">
    <location>
        <begin position="282"/>
        <end position="317"/>
    </location>
</feature>